<reference evidence="2 3" key="1">
    <citation type="submission" date="2018-06" db="EMBL/GenBank/DDBJ databases">
        <title>Genomic Encyclopedia of Type Strains, Phase IV (KMG-IV): sequencing the most valuable type-strain genomes for metagenomic binning, comparative biology and taxonomic classification.</title>
        <authorList>
            <person name="Goeker M."/>
        </authorList>
    </citation>
    <scope>NUCLEOTIDE SEQUENCE [LARGE SCALE GENOMIC DNA]</scope>
    <source>
        <strain evidence="2 3">DSM 25532</strain>
    </source>
</reference>
<protein>
    <submittedName>
        <fullName evidence="2">Secondary thiamine-phosphate synthase enzyme</fullName>
    </submittedName>
</protein>
<keyword evidence="3" id="KW-1185">Reference proteome</keyword>
<dbReference type="EMBL" id="QNRR01000008">
    <property type="protein sequence ID" value="RBP40512.1"/>
    <property type="molecule type" value="Genomic_DNA"/>
</dbReference>
<dbReference type="InterPro" id="IPR001602">
    <property type="entry name" value="UPF0047_YjbQ-like"/>
</dbReference>
<dbReference type="PANTHER" id="PTHR30615:SF8">
    <property type="entry name" value="UPF0047 PROTEIN C4A8.02C"/>
    <property type="match status" value="1"/>
</dbReference>
<name>A0A366HDI0_9BACT</name>
<dbReference type="InterPro" id="IPR035917">
    <property type="entry name" value="YjbQ-like_sf"/>
</dbReference>
<dbReference type="RefSeq" id="WP_113960374.1">
    <property type="nucleotide sequence ID" value="NZ_QNRR01000008.1"/>
</dbReference>
<evidence type="ECO:0000313" key="3">
    <source>
        <dbReference type="Proteomes" id="UP000253426"/>
    </source>
</evidence>
<dbReference type="PIRSF" id="PIRSF004681">
    <property type="entry name" value="UCP004681"/>
    <property type="match status" value="1"/>
</dbReference>
<dbReference type="Proteomes" id="UP000253426">
    <property type="component" value="Unassembled WGS sequence"/>
</dbReference>
<dbReference type="NCBIfam" id="TIGR00149">
    <property type="entry name" value="TIGR00149_YjbQ"/>
    <property type="match status" value="1"/>
</dbReference>
<dbReference type="PANTHER" id="PTHR30615">
    <property type="entry name" value="UNCHARACTERIZED PROTEIN YJBQ-RELATED"/>
    <property type="match status" value="1"/>
</dbReference>
<dbReference type="Pfam" id="PF01894">
    <property type="entry name" value="YjbQ"/>
    <property type="match status" value="1"/>
</dbReference>
<dbReference type="AlphaFoldDB" id="A0A366HDI0"/>
<accession>A0A366HDI0</accession>
<evidence type="ECO:0000313" key="2">
    <source>
        <dbReference type="EMBL" id="RBP40512.1"/>
    </source>
</evidence>
<dbReference type="OrthoDB" id="9801725at2"/>
<comment type="caution">
    <text evidence="2">The sequence shown here is derived from an EMBL/GenBank/DDBJ whole genome shotgun (WGS) entry which is preliminary data.</text>
</comment>
<gene>
    <name evidence="2" type="ORF">DES53_108219</name>
</gene>
<proteinExistence type="inferred from homology"/>
<dbReference type="Gene3D" id="2.60.120.460">
    <property type="entry name" value="YjbQ-like"/>
    <property type="match status" value="1"/>
</dbReference>
<evidence type="ECO:0000256" key="1">
    <source>
        <dbReference type="ARBA" id="ARBA00005534"/>
    </source>
</evidence>
<organism evidence="2 3">
    <name type="scientific">Roseimicrobium gellanilyticum</name>
    <dbReference type="NCBI Taxonomy" id="748857"/>
    <lineage>
        <taxon>Bacteria</taxon>
        <taxon>Pseudomonadati</taxon>
        <taxon>Verrucomicrobiota</taxon>
        <taxon>Verrucomicrobiia</taxon>
        <taxon>Verrucomicrobiales</taxon>
        <taxon>Verrucomicrobiaceae</taxon>
        <taxon>Roseimicrobium</taxon>
    </lineage>
</organism>
<sequence>MPAHADQFSLTTRGKGTYEITSQVERIVQASGIKTGTVTVFVQHTSCSLVIYENADPSARTDLHEFFERLVPENTPWFVHTCEGPDDMPSHIRMVLTRTSEVIPVMRGRMTLGTWQGIYLFEHRRAPHTRSVVVSVVGEK</sequence>
<dbReference type="PROSITE" id="PS01314">
    <property type="entry name" value="UPF0047"/>
    <property type="match status" value="1"/>
</dbReference>
<comment type="similarity">
    <text evidence="1">Belongs to the UPF0047 family.</text>
</comment>
<dbReference type="SUPFAM" id="SSF111038">
    <property type="entry name" value="YjbQ-like"/>
    <property type="match status" value="1"/>
</dbReference>